<evidence type="ECO:0000256" key="1">
    <source>
        <dbReference type="ARBA" id="ARBA00006149"/>
    </source>
</evidence>
<dbReference type="PROSITE" id="PS00092">
    <property type="entry name" value="N6_MTASE"/>
    <property type="match status" value="1"/>
</dbReference>
<dbReference type="SUPFAM" id="SSF53335">
    <property type="entry name" value="S-adenosyl-L-methionine-dependent methyltransferases"/>
    <property type="match status" value="1"/>
</dbReference>
<comment type="caution">
    <text evidence="7">The sequence shown here is derived from an EMBL/GenBank/DDBJ whole genome shotgun (WGS) entry which is preliminary data.</text>
</comment>
<dbReference type="GO" id="GO:0032259">
    <property type="term" value="P:methylation"/>
    <property type="evidence" value="ECO:0007669"/>
    <property type="project" value="UniProtKB-KW"/>
</dbReference>
<evidence type="ECO:0000259" key="6">
    <source>
        <dbReference type="Pfam" id="PF23186"/>
    </source>
</evidence>
<keyword evidence="3" id="KW-0808">Transferase</keyword>
<dbReference type="PANTHER" id="PTHR45875:SF1">
    <property type="entry name" value="METHYLTRANSFERASE N6AMT1"/>
    <property type="match status" value="1"/>
</dbReference>
<keyword evidence="8" id="KW-1185">Reference proteome</keyword>
<proteinExistence type="inferred from homology"/>
<keyword evidence="4" id="KW-0949">S-adenosyl-L-methionine</keyword>
<organism evidence="7 8">
    <name type="scientific">Microbacterium terregens</name>
    <dbReference type="NCBI Taxonomy" id="69363"/>
    <lineage>
        <taxon>Bacteria</taxon>
        <taxon>Bacillati</taxon>
        <taxon>Actinomycetota</taxon>
        <taxon>Actinomycetes</taxon>
        <taxon>Micrococcales</taxon>
        <taxon>Microbacteriaceae</taxon>
        <taxon>Microbacterium</taxon>
    </lineage>
</organism>
<reference evidence="7 8" key="1">
    <citation type="submission" date="2024-09" db="EMBL/GenBank/DDBJ databases">
        <authorList>
            <person name="Sun Q."/>
            <person name="Mori K."/>
        </authorList>
    </citation>
    <scope>NUCLEOTIDE SEQUENCE [LARGE SCALE GENOMIC DNA]</scope>
    <source>
        <strain evidence="7 8">JCM 1342</strain>
    </source>
</reference>
<accession>A0ABV5SYI1</accession>
<evidence type="ECO:0000259" key="5">
    <source>
        <dbReference type="Pfam" id="PF05175"/>
    </source>
</evidence>
<dbReference type="EMBL" id="JBHMBE010000001">
    <property type="protein sequence ID" value="MFB9644491.1"/>
    <property type="molecule type" value="Genomic_DNA"/>
</dbReference>
<evidence type="ECO:0000256" key="2">
    <source>
        <dbReference type="ARBA" id="ARBA00022603"/>
    </source>
</evidence>
<dbReference type="InterPro" id="IPR055487">
    <property type="entry name" value="DUF7059"/>
</dbReference>
<dbReference type="Pfam" id="PF05175">
    <property type="entry name" value="MTS"/>
    <property type="match status" value="1"/>
</dbReference>
<evidence type="ECO:0000313" key="7">
    <source>
        <dbReference type="EMBL" id="MFB9644491.1"/>
    </source>
</evidence>
<dbReference type="PANTHER" id="PTHR45875">
    <property type="entry name" value="METHYLTRANSFERASE N6AMT1"/>
    <property type="match status" value="1"/>
</dbReference>
<dbReference type="Proteomes" id="UP001589611">
    <property type="component" value="Unassembled WGS sequence"/>
</dbReference>
<comment type="similarity">
    <text evidence="1">Belongs to the eukaryotic/archaeal PrmC-related family.</text>
</comment>
<dbReference type="InterPro" id="IPR029063">
    <property type="entry name" value="SAM-dependent_MTases_sf"/>
</dbReference>
<dbReference type="InterPro" id="IPR002052">
    <property type="entry name" value="DNA_methylase_N6_adenine_CS"/>
</dbReference>
<evidence type="ECO:0000256" key="4">
    <source>
        <dbReference type="ARBA" id="ARBA00022691"/>
    </source>
</evidence>
<name>A0ABV5SYI1_9MICO</name>
<keyword evidence="2 7" id="KW-0489">Methyltransferase</keyword>
<dbReference type="InterPro" id="IPR007848">
    <property type="entry name" value="Small_mtfrase_dom"/>
</dbReference>
<dbReference type="Gene3D" id="3.40.50.150">
    <property type="entry name" value="Vaccinia Virus protein VP39"/>
    <property type="match status" value="1"/>
</dbReference>
<dbReference type="CDD" id="cd02440">
    <property type="entry name" value="AdoMet_MTases"/>
    <property type="match status" value="1"/>
</dbReference>
<dbReference type="GO" id="GO:0008168">
    <property type="term" value="F:methyltransferase activity"/>
    <property type="evidence" value="ECO:0007669"/>
    <property type="project" value="UniProtKB-KW"/>
</dbReference>
<protein>
    <submittedName>
        <fullName evidence="7">Methyltransferase</fullName>
    </submittedName>
</protein>
<gene>
    <name evidence="7" type="ORF">ACFFPJ_01615</name>
</gene>
<dbReference type="RefSeq" id="WP_344711005.1">
    <property type="nucleotide sequence ID" value="NZ_BAAAWH010000001.1"/>
</dbReference>
<dbReference type="Pfam" id="PF23186">
    <property type="entry name" value="DUF7059"/>
    <property type="match status" value="1"/>
</dbReference>
<feature type="domain" description="DUF7059" evidence="6">
    <location>
        <begin position="20"/>
        <end position="102"/>
    </location>
</feature>
<evidence type="ECO:0000313" key="8">
    <source>
        <dbReference type="Proteomes" id="UP001589611"/>
    </source>
</evidence>
<sequence length="508" mass="53084">MLPEPDPTLCRALASDLSDAGFASEALREAWGAVADTAIARGLRGPADRALGDRTDPLAVLGRLFVLGMPQPAVSVTAALPRTGSDGLARLGLVGRDGNAVVPRAIIRPQDFADDRGSGQWWIASDLDEAALGGALPEDHVLGVGGASLTLAGLQLPTPVARGLDIGTGCGIQALRARRSVSHVVATDVSEAALRFTRLNALLNGVSGIETRSGSLFQPVAGERFDRVVSNPPFVITPRVAGVPAYEYRDGGMQGDDLVAAVIEGVGEHLEPGGVAQLLGNWESRDGASGLERARAWVEASPVPLDAWIVERESLDPLSYAELWIRDGGTLAGTPQFTALADAWLDDFAARGVTEVGFGYVLLRRPEAGAPTLVRYERILQALDPRTALGSHYADALAAHDRLAALDDEGLAASVLVVTADVTEARHHLPGVESPSVLELRQGGGFARTVPVDPGLAALVGASDGDLPVGVLVDAIASLLEVDPGELRSELLPAVRELLFTGFLRFGD</sequence>
<feature type="domain" description="Methyltransferase small" evidence="5">
    <location>
        <begin position="157"/>
        <end position="236"/>
    </location>
</feature>
<dbReference type="InterPro" id="IPR052190">
    <property type="entry name" value="Euk-Arch_PrmC-MTase"/>
</dbReference>
<evidence type="ECO:0000256" key="3">
    <source>
        <dbReference type="ARBA" id="ARBA00022679"/>
    </source>
</evidence>